<evidence type="ECO:0000256" key="1">
    <source>
        <dbReference type="SAM" id="Coils"/>
    </source>
</evidence>
<evidence type="ECO:0000259" key="4">
    <source>
        <dbReference type="SMART" id="SM00306"/>
    </source>
</evidence>
<keyword evidence="6" id="KW-1185">Reference proteome</keyword>
<keyword evidence="1" id="KW-0175">Coiled coil</keyword>
<dbReference type="SMART" id="SM00306">
    <property type="entry name" value="HintN"/>
    <property type="match status" value="1"/>
</dbReference>
<gene>
    <name evidence="5" type="ORF">GCM10022416_52640</name>
</gene>
<keyword evidence="3" id="KW-0472">Membrane</keyword>
<keyword evidence="3" id="KW-0812">Transmembrane</keyword>
<proteinExistence type="predicted"/>
<dbReference type="InterPro" id="IPR036844">
    <property type="entry name" value="Hint_dom_sf"/>
</dbReference>
<evidence type="ECO:0000313" key="6">
    <source>
        <dbReference type="Proteomes" id="UP001500266"/>
    </source>
</evidence>
<dbReference type="InterPro" id="IPR003587">
    <property type="entry name" value="Hint_dom_N"/>
</dbReference>
<name>A0ABP7ZCM3_9ACTN</name>
<evidence type="ECO:0000256" key="2">
    <source>
        <dbReference type="SAM" id="MobiDB-lite"/>
    </source>
</evidence>
<evidence type="ECO:0000313" key="5">
    <source>
        <dbReference type="EMBL" id="GAA4153470.1"/>
    </source>
</evidence>
<dbReference type="SUPFAM" id="SSF51294">
    <property type="entry name" value="Hedgehog/intein (Hint) domain"/>
    <property type="match status" value="1"/>
</dbReference>
<dbReference type="EMBL" id="BAABDO010000113">
    <property type="protein sequence ID" value="GAA4153470.1"/>
    <property type="molecule type" value="Genomic_DNA"/>
</dbReference>
<dbReference type="Gene3D" id="2.170.16.10">
    <property type="entry name" value="Hedgehog/Intein (Hint) domain"/>
    <property type="match status" value="1"/>
</dbReference>
<evidence type="ECO:0000256" key="3">
    <source>
        <dbReference type="SAM" id="Phobius"/>
    </source>
</evidence>
<protein>
    <recommendedName>
        <fullName evidence="4">Hint domain-containing protein</fullName>
    </recommendedName>
</protein>
<organism evidence="5 6">
    <name type="scientific">Actinomadura keratinilytica</name>
    <dbReference type="NCBI Taxonomy" id="547461"/>
    <lineage>
        <taxon>Bacteria</taxon>
        <taxon>Bacillati</taxon>
        <taxon>Actinomycetota</taxon>
        <taxon>Actinomycetes</taxon>
        <taxon>Streptosporangiales</taxon>
        <taxon>Thermomonosporaceae</taxon>
        <taxon>Actinomadura</taxon>
    </lineage>
</organism>
<accession>A0ABP7ZCM3</accession>
<sequence length="560" mass="60986">MLRRLGDQGEGALSYIAIALLVAAVAAAVTVVAVPDTVTRDVRAAVCRVVGSKDCDPGHGGGKPDSSTSPSSSAPPGAPVTAPVGGESPEEQEYRAAQDAAAKADQEAQAVENEWNNFNLLKEIAKLGLDWLAGDIINCIRKPNVSDCIWGLIGIIPWGKLGKALKAIPKLIKLIDRYLDLKRRLEKARNARKAAQERLRKALAACEGAAPNSFPPGTLVLMADGRRKPIERVAVGDLVWAADPETGRTGPRRVTRTIAGAGSKDLVDVVVDLDGALGGPTAVVTATANHPFWVAGTRDWIDGGRLVFGDMLAAPDGRRALVVETRRYSAERRVHNLTVEGLHTFYVTVGGLDLLVHNDPDKRLCDLLARQRAQIKNDIDNAIKQGRFEDADRLIDRAQANADRAREVARRNPNKANRDAANQAQREVDLLRKRVVDSKIDDAMRSGEEGKRLEATAAKSIRNVVRDFNRKYGNNGSLGEIDIETNKAIIEVASGRKMDKEEQVRRLLNNRQMNPQAKPVIVLATQWSGKQRAIIEQLGAIVVRNEYELKQALRRLGEPV</sequence>
<keyword evidence="3" id="KW-1133">Transmembrane helix</keyword>
<reference evidence="6" key="1">
    <citation type="journal article" date="2019" name="Int. J. Syst. Evol. Microbiol.">
        <title>The Global Catalogue of Microorganisms (GCM) 10K type strain sequencing project: providing services to taxonomists for standard genome sequencing and annotation.</title>
        <authorList>
            <consortium name="The Broad Institute Genomics Platform"/>
            <consortium name="The Broad Institute Genome Sequencing Center for Infectious Disease"/>
            <person name="Wu L."/>
            <person name="Ma J."/>
        </authorList>
    </citation>
    <scope>NUCLEOTIDE SEQUENCE [LARGE SCALE GENOMIC DNA]</scope>
    <source>
        <strain evidence="6">JCM 17316</strain>
    </source>
</reference>
<feature type="coiled-coil region" evidence="1">
    <location>
        <begin position="365"/>
        <end position="441"/>
    </location>
</feature>
<feature type="region of interest" description="Disordered" evidence="2">
    <location>
        <begin position="55"/>
        <end position="91"/>
    </location>
</feature>
<feature type="coiled-coil region" evidence="1">
    <location>
        <begin position="171"/>
        <end position="205"/>
    </location>
</feature>
<dbReference type="RefSeq" id="WP_345024313.1">
    <property type="nucleotide sequence ID" value="NZ_BAABDO010000113.1"/>
</dbReference>
<feature type="domain" description="Hint" evidence="4">
    <location>
        <begin position="211"/>
        <end position="316"/>
    </location>
</feature>
<feature type="transmembrane region" description="Helical" evidence="3">
    <location>
        <begin position="12"/>
        <end position="34"/>
    </location>
</feature>
<dbReference type="Pfam" id="PF07591">
    <property type="entry name" value="PT-HINT"/>
    <property type="match status" value="1"/>
</dbReference>
<dbReference type="Proteomes" id="UP001500266">
    <property type="component" value="Unassembled WGS sequence"/>
</dbReference>
<dbReference type="CDD" id="cd00081">
    <property type="entry name" value="Hint"/>
    <property type="match status" value="1"/>
</dbReference>
<comment type="caution">
    <text evidence="5">The sequence shown here is derived from an EMBL/GenBank/DDBJ whole genome shotgun (WGS) entry which is preliminary data.</text>
</comment>
<feature type="compositionally biased region" description="Low complexity" evidence="2">
    <location>
        <begin position="64"/>
        <end position="86"/>
    </location>
</feature>